<evidence type="ECO:0000256" key="1">
    <source>
        <dbReference type="SAM" id="MobiDB-lite"/>
    </source>
</evidence>
<feature type="region of interest" description="Disordered" evidence="1">
    <location>
        <begin position="108"/>
        <end position="222"/>
    </location>
</feature>
<proteinExistence type="predicted"/>
<comment type="caution">
    <text evidence="2">The sequence shown here is derived from an EMBL/GenBank/DDBJ whole genome shotgun (WGS) entry which is preliminary data.</text>
</comment>
<dbReference type="AlphaFoldDB" id="A0A927BN97"/>
<feature type="compositionally biased region" description="Basic residues" evidence="1">
    <location>
        <begin position="211"/>
        <end position="222"/>
    </location>
</feature>
<gene>
    <name evidence="2" type="ORF">ID875_20960</name>
</gene>
<protein>
    <submittedName>
        <fullName evidence="2">Uncharacterized protein</fullName>
    </submittedName>
</protein>
<evidence type="ECO:0000313" key="2">
    <source>
        <dbReference type="EMBL" id="MBD2829857.1"/>
    </source>
</evidence>
<dbReference type="EMBL" id="JACWUS010000005">
    <property type="protein sequence ID" value="MBD2829857.1"/>
    <property type="molecule type" value="Genomic_DNA"/>
</dbReference>
<reference evidence="2" key="1">
    <citation type="journal article" date="2020" name="PLoS ONE">
        <title>Isolation and characterization of Streptomyces bacteriophages and Streptomyces strains encoding biosynthetic arsenals: Streptomyces strains and phages for antibiotic discovery.</title>
        <authorList>
            <person name="Montano E.T."/>
            <person name="Nideffer J.F."/>
            <person name="Brumage L."/>
            <person name="Erb M."/>
            <person name="Derman A.I."/>
            <person name="Davis J.P."/>
            <person name="Estrada E."/>
            <person name="Fu S."/>
            <person name="Le D."/>
            <person name="Vuppala A."/>
            <person name="Tran C."/>
            <person name="Luterstein E."/>
            <person name="Lakkaraju S."/>
            <person name="Panchagnula S."/>
            <person name="Ren C."/>
            <person name="Doan J."/>
            <person name="Tran S."/>
            <person name="Soriano J."/>
            <person name="Fujita Y."/>
            <person name="Gutala P."/>
            <person name="Fujii Q."/>
            <person name="Lee M."/>
            <person name="Bui A."/>
            <person name="Villarreal C."/>
            <person name="Shing S.R."/>
            <person name="Kim S."/>
            <person name="Freeman D."/>
            <person name="Racha V."/>
            <person name="Ho A."/>
            <person name="Kumar P."/>
            <person name="Falah K."/>
            <person name="Dawson T."/>
            <person name="Enustun E."/>
            <person name="Prichard A."/>
            <person name="Gomez A."/>
            <person name="Khanna K."/>
            <person name="Trigg S."/>
            <person name="Fernandez L."/>
            <person name="Pogliano K."/>
            <person name="Pogliano J."/>
        </authorList>
    </citation>
    <scope>NUCLEOTIDE SEQUENCE</scope>
    <source>
        <strain evidence="2">QF2</strain>
    </source>
</reference>
<organism evidence="2">
    <name type="scientific">Streptomyces globisporus</name>
    <dbReference type="NCBI Taxonomy" id="1908"/>
    <lineage>
        <taxon>Bacteria</taxon>
        <taxon>Bacillati</taxon>
        <taxon>Actinomycetota</taxon>
        <taxon>Actinomycetes</taxon>
        <taxon>Kitasatosporales</taxon>
        <taxon>Streptomycetaceae</taxon>
        <taxon>Streptomyces</taxon>
    </lineage>
</organism>
<accession>A0A927BN97</accession>
<sequence length="222" mass="23324">MTTTHLPRYVALCTCDARPKSHLAAVQRILIAGAPEADPQLVRRALDDVHYDLSVLYGSDVLMVVTFREGDETGTVAAARAWAAENGVAEESGAMSFNANLIFTDPADQPAWGSAARPAGPPSSTARPDGSAGGEVEGSQSLGRAVGTAPLGWRAGRRPRRLARFVPAARPSARRRPSGVGPASPASRVAPVVPDASGPRRPGERPGRRPFPARRSGRILVI</sequence>
<name>A0A927BN97_STRGL</name>